<dbReference type="PROSITE" id="PS51257">
    <property type="entry name" value="PROKAR_LIPOPROTEIN"/>
    <property type="match status" value="1"/>
</dbReference>
<proteinExistence type="predicted"/>
<accession>A0A5C6YX90</accession>
<feature type="signal peptide" evidence="1">
    <location>
        <begin position="1"/>
        <end position="22"/>
    </location>
</feature>
<organism evidence="2 3">
    <name type="scientific">Aequorivita antarctica</name>
    <dbReference type="NCBI Taxonomy" id="153266"/>
    <lineage>
        <taxon>Bacteria</taxon>
        <taxon>Pseudomonadati</taxon>
        <taxon>Bacteroidota</taxon>
        <taxon>Flavobacteriia</taxon>
        <taxon>Flavobacteriales</taxon>
        <taxon>Flavobacteriaceae</taxon>
        <taxon>Aequorivita</taxon>
    </lineage>
</organism>
<name>A0A5C6YX90_9FLAO</name>
<dbReference type="AlphaFoldDB" id="A0A5C6YX90"/>
<reference evidence="2 3" key="1">
    <citation type="submission" date="2019-08" db="EMBL/GenBank/DDBJ databases">
        <title>Genome of Aequorivita antarctica SW49 (type strain).</title>
        <authorList>
            <person name="Bowman J.P."/>
        </authorList>
    </citation>
    <scope>NUCLEOTIDE SEQUENCE [LARGE SCALE GENOMIC DNA]</scope>
    <source>
        <strain evidence="2 3">SW49</strain>
    </source>
</reference>
<dbReference type="RefSeq" id="WP_111844077.1">
    <property type="nucleotide sequence ID" value="NZ_UEGI01000004.1"/>
</dbReference>
<keyword evidence="3" id="KW-1185">Reference proteome</keyword>
<keyword evidence="1" id="KW-0732">Signal</keyword>
<dbReference type="OrthoDB" id="832379at2"/>
<dbReference type="EMBL" id="VORT01000009">
    <property type="protein sequence ID" value="TXD72317.1"/>
    <property type="molecule type" value="Genomic_DNA"/>
</dbReference>
<evidence type="ECO:0000313" key="3">
    <source>
        <dbReference type="Proteomes" id="UP000321497"/>
    </source>
</evidence>
<evidence type="ECO:0000256" key="1">
    <source>
        <dbReference type="SAM" id="SignalP"/>
    </source>
</evidence>
<protein>
    <submittedName>
        <fullName evidence="2">Uncharacterized protein</fullName>
    </submittedName>
</protein>
<dbReference type="Proteomes" id="UP000321497">
    <property type="component" value="Unassembled WGS sequence"/>
</dbReference>
<evidence type="ECO:0000313" key="2">
    <source>
        <dbReference type="EMBL" id="TXD72317.1"/>
    </source>
</evidence>
<feature type="chain" id="PRO_5022772226" evidence="1">
    <location>
        <begin position="23"/>
        <end position="500"/>
    </location>
</feature>
<comment type="caution">
    <text evidence="2">The sequence shown here is derived from an EMBL/GenBank/DDBJ whole genome shotgun (WGS) entry which is preliminary data.</text>
</comment>
<gene>
    <name evidence="2" type="ORF">ESU54_12910</name>
</gene>
<sequence>MNKLIKLTFSAFLLIFLVSSCTTEDSQPFDDSNTDIVAVDSELGNLLLRTTDGNNNSSIDCIDLVYPLTFFIYNSNQQQTGTQTVGNDGELLALLLSLDPGTYIALQFPISVVLQDGTTVQVNSNAELVTLISDCSSNGGGFPSDFETILTTGSWFVTYYFDDTDETSDFAGYEFTFATDNTAQAVSTSNTVDGTWSLTNSNTPDLNFFFGTNAPFDELDEDWDIIEATQDIIKLKHISGGDGSVDFLTYERTPNGGGGGNTSEFTDNLTNNVWYVNLLEDNGNNKTCDYVAYEFKFNANETVTAISTNNTVNGIWTVTNSSSGIDLILNFEISGSNDPFEDLNDDWDVTSFDAQIIKLIDVSGGNGGTDYLNFGRNPYGDCNGGGNTTELTNILMDGQWYVQSYIDDGNDETNDYNGYALTFKPDGNVSAENSNNTINGTWSVVNSSNGLDVILDFGTAMPFDEFNDDWDVVTYTNTRVELFDVSGGNGGTDYLTFQKL</sequence>